<gene>
    <name evidence="2" type="ORF">CAUJ_LOCUS10540</name>
</gene>
<sequence length="575" mass="64364">MKIGSYSENVMIETEPIPLRMNLSSPKADIICSLDPIHHFPIKSVTVFPRFLLIITKSGDRLLAEENGSATHTTIDMVDATMSNAVLGLSLLLAAKLFEASPCFPDNFINVVRHVKNDFLIYGITQDCQVFFAKPSQLALVSRIQVNSRASFCHPKLIQIHLKAHDSLLVTLKQANNRICTLVVHIPPLEIIFGDHLFSYSLLNSLPFAACSHSNDERFLLDPDLSFMDPIYSDVLYMVDPASEGKKWKLNQLLLNDKGNLNIINNFTIPNDYVTSNRVAGSSTASDFIMTLDSSRGSMFKRNRFDTTFTHQCAFDMLFRQPQAAVERFETPTQGYGSWLNAMASDSNILLYVETDRSATSPSTRLNILNVSEPNDVFCLLHTNFVFDIGIVCSQTLRKLKEEPLLPFGTKRSRQPFAIVSEKMQLRPTSPESITSTTTKASVSTSTVEPRTEQTEVVKTTTSPKKSEQHQPVRISSPSESFFSFSATTSVPTTSTDREKEEEKEELEDFDDLEVPKVLKTDDDVSEIDKAREDVSDDNGSDVGELRAHQNDTTNSSPVEVPRLVLLFLLYLLCH</sequence>
<reference evidence="2" key="1">
    <citation type="submission" date="2020-10" db="EMBL/GenBank/DDBJ databases">
        <authorList>
            <person name="Kikuchi T."/>
        </authorList>
    </citation>
    <scope>NUCLEOTIDE SEQUENCE</scope>
    <source>
        <strain evidence="2">NKZ352</strain>
    </source>
</reference>
<protein>
    <submittedName>
        <fullName evidence="2">Uncharacterized protein</fullName>
    </submittedName>
</protein>
<dbReference type="Proteomes" id="UP000835052">
    <property type="component" value="Unassembled WGS sequence"/>
</dbReference>
<feature type="region of interest" description="Disordered" evidence="1">
    <location>
        <begin position="422"/>
        <end position="556"/>
    </location>
</feature>
<dbReference type="OrthoDB" id="5873999at2759"/>
<feature type="compositionally biased region" description="Low complexity" evidence="1">
    <location>
        <begin position="428"/>
        <end position="447"/>
    </location>
</feature>
<evidence type="ECO:0000313" key="2">
    <source>
        <dbReference type="EMBL" id="CAD6194621.1"/>
    </source>
</evidence>
<keyword evidence="3" id="KW-1185">Reference proteome</keyword>
<dbReference type="Pfam" id="PF25492">
    <property type="entry name" value="DUF7911"/>
    <property type="match status" value="1"/>
</dbReference>
<dbReference type="EMBL" id="CAJGYM010000046">
    <property type="protein sequence ID" value="CAD6194621.1"/>
    <property type="molecule type" value="Genomic_DNA"/>
</dbReference>
<dbReference type="AlphaFoldDB" id="A0A8S1HJR5"/>
<feature type="compositionally biased region" description="Basic and acidic residues" evidence="1">
    <location>
        <begin position="514"/>
        <end position="534"/>
    </location>
</feature>
<feature type="compositionally biased region" description="Acidic residues" evidence="1">
    <location>
        <begin position="502"/>
        <end position="513"/>
    </location>
</feature>
<feature type="compositionally biased region" description="Low complexity" evidence="1">
    <location>
        <begin position="476"/>
        <end position="495"/>
    </location>
</feature>
<comment type="caution">
    <text evidence="2">The sequence shown here is derived from an EMBL/GenBank/DDBJ whole genome shotgun (WGS) entry which is preliminary data.</text>
</comment>
<name>A0A8S1HJR5_9PELO</name>
<organism evidence="2 3">
    <name type="scientific">Caenorhabditis auriculariae</name>
    <dbReference type="NCBI Taxonomy" id="2777116"/>
    <lineage>
        <taxon>Eukaryota</taxon>
        <taxon>Metazoa</taxon>
        <taxon>Ecdysozoa</taxon>
        <taxon>Nematoda</taxon>
        <taxon>Chromadorea</taxon>
        <taxon>Rhabditida</taxon>
        <taxon>Rhabditina</taxon>
        <taxon>Rhabditomorpha</taxon>
        <taxon>Rhabditoidea</taxon>
        <taxon>Rhabditidae</taxon>
        <taxon>Peloderinae</taxon>
        <taxon>Caenorhabditis</taxon>
    </lineage>
</organism>
<evidence type="ECO:0000313" key="3">
    <source>
        <dbReference type="Proteomes" id="UP000835052"/>
    </source>
</evidence>
<accession>A0A8S1HJR5</accession>
<evidence type="ECO:0000256" key="1">
    <source>
        <dbReference type="SAM" id="MobiDB-lite"/>
    </source>
</evidence>
<proteinExistence type="predicted"/>
<dbReference type="InterPro" id="IPR057233">
    <property type="entry name" value="DUF7911"/>
</dbReference>